<keyword evidence="1" id="KW-0472">Membrane</keyword>
<proteinExistence type="predicted"/>
<accession>A0A5B7CRC5</accession>
<dbReference type="Proteomes" id="UP000324222">
    <property type="component" value="Unassembled WGS sequence"/>
</dbReference>
<keyword evidence="1" id="KW-1133">Transmembrane helix</keyword>
<gene>
    <name evidence="2" type="ORF">E2C01_004737</name>
</gene>
<comment type="caution">
    <text evidence="2">The sequence shown here is derived from an EMBL/GenBank/DDBJ whole genome shotgun (WGS) entry which is preliminary data.</text>
</comment>
<name>A0A5B7CRC5_PORTR</name>
<feature type="transmembrane region" description="Helical" evidence="1">
    <location>
        <begin position="15"/>
        <end position="35"/>
    </location>
</feature>
<keyword evidence="1" id="KW-0812">Transmembrane</keyword>
<reference evidence="2 3" key="1">
    <citation type="submission" date="2019-05" db="EMBL/GenBank/DDBJ databases">
        <title>Another draft genome of Portunus trituberculatus and its Hox gene families provides insights of decapod evolution.</title>
        <authorList>
            <person name="Jeong J.-H."/>
            <person name="Song I."/>
            <person name="Kim S."/>
            <person name="Choi T."/>
            <person name="Kim D."/>
            <person name="Ryu S."/>
            <person name="Kim W."/>
        </authorList>
    </citation>
    <scope>NUCLEOTIDE SEQUENCE [LARGE SCALE GENOMIC DNA]</scope>
    <source>
        <tissue evidence="2">Muscle</tissue>
    </source>
</reference>
<keyword evidence="3" id="KW-1185">Reference proteome</keyword>
<sequence length="79" mass="8382">MVLPFFLPASAGGRGGWGGAFCFAVLSLLLVSPLCRNGLRLPAEGICHYVVRPTDELRPENNSSVLCLLCCASSLSVEE</sequence>
<protein>
    <submittedName>
        <fullName evidence="2">Uncharacterized protein</fullName>
    </submittedName>
</protein>
<organism evidence="2 3">
    <name type="scientific">Portunus trituberculatus</name>
    <name type="common">Swimming crab</name>
    <name type="synonym">Neptunus trituberculatus</name>
    <dbReference type="NCBI Taxonomy" id="210409"/>
    <lineage>
        <taxon>Eukaryota</taxon>
        <taxon>Metazoa</taxon>
        <taxon>Ecdysozoa</taxon>
        <taxon>Arthropoda</taxon>
        <taxon>Crustacea</taxon>
        <taxon>Multicrustacea</taxon>
        <taxon>Malacostraca</taxon>
        <taxon>Eumalacostraca</taxon>
        <taxon>Eucarida</taxon>
        <taxon>Decapoda</taxon>
        <taxon>Pleocyemata</taxon>
        <taxon>Brachyura</taxon>
        <taxon>Eubrachyura</taxon>
        <taxon>Portunoidea</taxon>
        <taxon>Portunidae</taxon>
        <taxon>Portuninae</taxon>
        <taxon>Portunus</taxon>
    </lineage>
</organism>
<evidence type="ECO:0000256" key="1">
    <source>
        <dbReference type="SAM" id="Phobius"/>
    </source>
</evidence>
<dbReference type="AlphaFoldDB" id="A0A5B7CRC5"/>
<evidence type="ECO:0000313" key="3">
    <source>
        <dbReference type="Proteomes" id="UP000324222"/>
    </source>
</evidence>
<dbReference type="EMBL" id="VSRR010000195">
    <property type="protein sequence ID" value="MPC12059.1"/>
    <property type="molecule type" value="Genomic_DNA"/>
</dbReference>
<evidence type="ECO:0000313" key="2">
    <source>
        <dbReference type="EMBL" id="MPC12059.1"/>
    </source>
</evidence>